<feature type="transmembrane region" description="Helical" evidence="8">
    <location>
        <begin position="260"/>
        <end position="280"/>
    </location>
</feature>
<keyword evidence="5 7" id="KW-0472">Membrane</keyword>
<name>M7BQP4_CHEMY</name>
<evidence type="ECO:0000313" key="10">
    <source>
        <dbReference type="EMBL" id="EMP39539.1"/>
    </source>
</evidence>
<evidence type="ECO:0000313" key="11">
    <source>
        <dbReference type="Proteomes" id="UP000031443"/>
    </source>
</evidence>
<dbReference type="Proteomes" id="UP000031443">
    <property type="component" value="Unassembled WGS sequence"/>
</dbReference>
<feature type="domain" description="MARVEL" evidence="9">
    <location>
        <begin position="10"/>
        <end position="142"/>
    </location>
</feature>
<keyword evidence="2 7" id="KW-0812">Transmembrane</keyword>
<evidence type="ECO:0000256" key="3">
    <source>
        <dbReference type="ARBA" id="ARBA00022737"/>
    </source>
</evidence>
<dbReference type="PANTHER" id="PTHR17068">
    <property type="entry name" value="MYELOID-ASSOCIATED DIFFERENTIATION MARKER MYADM FAMILY MEMBER"/>
    <property type="match status" value="1"/>
</dbReference>
<reference evidence="11" key="1">
    <citation type="journal article" date="2013" name="Nat. Genet.">
        <title>The draft genomes of soft-shell turtle and green sea turtle yield insights into the development and evolution of the turtle-specific body plan.</title>
        <authorList>
            <person name="Wang Z."/>
            <person name="Pascual-Anaya J."/>
            <person name="Zadissa A."/>
            <person name="Li W."/>
            <person name="Niimura Y."/>
            <person name="Huang Z."/>
            <person name="Li C."/>
            <person name="White S."/>
            <person name="Xiong Z."/>
            <person name="Fang D."/>
            <person name="Wang B."/>
            <person name="Ming Y."/>
            <person name="Chen Y."/>
            <person name="Zheng Y."/>
            <person name="Kuraku S."/>
            <person name="Pignatelli M."/>
            <person name="Herrero J."/>
            <person name="Beal K."/>
            <person name="Nozawa M."/>
            <person name="Li Q."/>
            <person name="Wang J."/>
            <person name="Zhang H."/>
            <person name="Yu L."/>
            <person name="Shigenobu S."/>
            <person name="Wang J."/>
            <person name="Liu J."/>
            <person name="Flicek P."/>
            <person name="Searle S."/>
            <person name="Wang J."/>
            <person name="Kuratani S."/>
            <person name="Yin Y."/>
            <person name="Aken B."/>
            <person name="Zhang G."/>
            <person name="Irie N."/>
        </authorList>
    </citation>
    <scope>NUCLEOTIDE SEQUENCE [LARGE SCALE GENOMIC DNA]</scope>
</reference>
<feature type="transmembrane region" description="Helical" evidence="8">
    <location>
        <begin position="12"/>
        <end position="34"/>
    </location>
</feature>
<dbReference type="PANTHER" id="PTHR17068:SF2">
    <property type="entry name" value="MYELOID-ASSOCIATED DIFFERENTIATION MARKER-LIKE"/>
    <property type="match status" value="1"/>
</dbReference>
<evidence type="ECO:0000259" key="9">
    <source>
        <dbReference type="PROSITE" id="PS51225"/>
    </source>
</evidence>
<feature type="transmembrane region" description="Helical" evidence="8">
    <location>
        <begin position="183"/>
        <end position="213"/>
    </location>
</feature>
<dbReference type="Pfam" id="PF01284">
    <property type="entry name" value="MARVEL"/>
    <property type="match status" value="2"/>
</dbReference>
<dbReference type="EMBL" id="KB516361">
    <property type="protein sequence ID" value="EMP39539.1"/>
    <property type="molecule type" value="Genomic_DNA"/>
</dbReference>
<gene>
    <name evidence="10" type="ORF">UY3_03242</name>
</gene>
<feature type="transmembrane region" description="Helical" evidence="8">
    <location>
        <begin position="46"/>
        <end position="68"/>
    </location>
</feature>
<dbReference type="InterPro" id="IPR047123">
    <property type="entry name" value="MYADM-like"/>
</dbReference>
<sequence length="291" mass="32473">MPVVELNFRSLITPVGIVRFFEIFLSCTAFSLAAASGHFQGTYGTWCMFTWCFCFLVTMLIVVLELFGFSEKLPLSWDDFTSAFAMLAVLMIFTSSIIYPSTFITDTCSGNKCAYQAATTAMSCVCFIAYTIEVGLTRARPGDRSSFLTTVPGLLKVFEAYVACLIFSLVSEPMTYKTEPGQLWCIAVYSICFIVTLFIIILTIGRCLTYIPFPLEKVLVGYNALAVLLYLTAAIIWPVFNFRGNPRPSSGDKLRIWNRLLGVTFLTFFNLIAYIVDLVYSSKMVFVTSAA</sequence>
<feature type="transmembrane region" description="Helical" evidence="8">
    <location>
        <begin position="113"/>
        <end position="132"/>
    </location>
</feature>
<dbReference type="PROSITE" id="PS51225">
    <property type="entry name" value="MARVEL"/>
    <property type="match status" value="2"/>
</dbReference>
<keyword evidence="4 8" id="KW-1133">Transmembrane helix</keyword>
<feature type="transmembrane region" description="Helical" evidence="8">
    <location>
        <begin position="80"/>
        <end position="101"/>
    </location>
</feature>
<dbReference type="eggNOG" id="KOG4788">
    <property type="taxonomic scope" value="Eukaryota"/>
</dbReference>
<feature type="domain" description="MARVEL" evidence="9">
    <location>
        <begin position="147"/>
        <end position="286"/>
    </location>
</feature>
<feature type="transmembrane region" description="Helical" evidence="8">
    <location>
        <begin position="152"/>
        <end position="171"/>
    </location>
</feature>
<feature type="transmembrane region" description="Helical" evidence="8">
    <location>
        <begin position="219"/>
        <end position="240"/>
    </location>
</feature>
<comment type="subcellular location">
    <subcellularLocation>
        <location evidence="1">Membrane</location>
        <topology evidence="1">Multi-pass membrane protein</topology>
    </subcellularLocation>
</comment>
<proteinExistence type="inferred from homology"/>
<comment type="similarity">
    <text evidence="6">Belongs to the MAL family.</text>
</comment>
<evidence type="ECO:0000256" key="5">
    <source>
        <dbReference type="ARBA" id="ARBA00023136"/>
    </source>
</evidence>
<evidence type="ECO:0000256" key="6">
    <source>
        <dbReference type="ARBA" id="ARBA00034721"/>
    </source>
</evidence>
<evidence type="ECO:0000256" key="2">
    <source>
        <dbReference type="ARBA" id="ARBA00022692"/>
    </source>
</evidence>
<dbReference type="OrthoDB" id="8737882at2759"/>
<dbReference type="GO" id="GO:0016020">
    <property type="term" value="C:membrane"/>
    <property type="evidence" value="ECO:0007669"/>
    <property type="project" value="UniProtKB-SubCell"/>
</dbReference>
<protein>
    <submittedName>
        <fullName evidence="10">Myeloid-associated differentiation marker like protein</fullName>
    </submittedName>
</protein>
<organism evidence="10 11">
    <name type="scientific">Chelonia mydas</name>
    <name type="common">Green sea-turtle</name>
    <name type="synonym">Chelonia agassizi</name>
    <dbReference type="NCBI Taxonomy" id="8469"/>
    <lineage>
        <taxon>Eukaryota</taxon>
        <taxon>Metazoa</taxon>
        <taxon>Chordata</taxon>
        <taxon>Craniata</taxon>
        <taxon>Vertebrata</taxon>
        <taxon>Euteleostomi</taxon>
        <taxon>Archelosauria</taxon>
        <taxon>Testudinata</taxon>
        <taxon>Testudines</taxon>
        <taxon>Cryptodira</taxon>
        <taxon>Durocryptodira</taxon>
        <taxon>Americhelydia</taxon>
        <taxon>Chelonioidea</taxon>
        <taxon>Cheloniidae</taxon>
        <taxon>Chelonia</taxon>
    </lineage>
</organism>
<dbReference type="AlphaFoldDB" id="M7BQP4"/>
<evidence type="ECO:0000256" key="8">
    <source>
        <dbReference type="SAM" id="Phobius"/>
    </source>
</evidence>
<evidence type="ECO:0000256" key="1">
    <source>
        <dbReference type="ARBA" id="ARBA00004141"/>
    </source>
</evidence>
<keyword evidence="11" id="KW-1185">Reference proteome</keyword>
<accession>M7BQP4</accession>
<keyword evidence="3" id="KW-0677">Repeat</keyword>
<dbReference type="InterPro" id="IPR008253">
    <property type="entry name" value="Marvel"/>
</dbReference>
<evidence type="ECO:0000256" key="7">
    <source>
        <dbReference type="PROSITE-ProRule" id="PRU00581"/>
    </source>
</evidence>
<evidence type="ECO:0000256" key="4">
    <source>
        <dbReference type="ARBA" id="ARBA00022989"/>
    </source>
</evidence>